<evidence type="ECO:0000256" key="1">
    <source>
        <dbReference type="ARBA" id="ARBA00010605"/>
    </source>
</evidence>
<evidence type="ECO:0000259" key="4">
    <source>
        <dbReference type="Pfam" id="PF01281"/>
    </source>
</evidence>
<name>A0A9P4IWL2_9PEZI</name>
<dbReference type="InterPro" id="IPR020070">
    <property type="entry name" value="Ribosomal_bL9_N"/>
</dbReference>
<organism evidence="5 6">
    <name type="scientific">Myriangium duriaei CBS 260.36</name>
    <dbReference type="NCBI Taxonomy" id="1168546"/>
    <lineage>
        <taxon>Eukaryota</taxon>
        <taxon>Fungi</taxon>
        <taxon>Dikarya</taxon>
        <taxon>Ascomycota</taxon>
        <taxon>Pezizomycotina</taxon>
        <taxon>Dothideomycetes</taxon>
        <taxon>Dothideomycetidae</taxon>
        <taxon>Myriangiales</taxon>
        <taxon>Myriangiaceae</taxon>
        <taxon>Myriangium</taxon>
    </lineage>
</organism>
<dbReference type="InterPro" id="IPR000244">
    <property type="entry name" value="Ribosomal_bL9"/>
</dbReference>
<comment type="similarity">
    <text evidence="1">Belongs to the bacterial ribosomal protein bL9 family.</text>
</comment>
<gene>
    <name evidence="5" type="ORF">K461DRAFT_324579</name>
</gene>
<comment type="caution">
    <text evidence="5">The sequence shown here is derived from an EMBL/GenBank/DDBJ whole genome shotgun (WGS) entry which is preliminary data.</text>
</comment>
<evidence type="ECO:0000313" key="6">
    <source>
        <dbReference type="Proteomes" id="UP000799439"/>
    </source>
</evidence>
<dbReference type="Pfam" id="PF01281">
    <property type="entry name" value="Ribosomal_L9_N"/>
    <property type="match status" value="1"/>
</dbReference>
<dbReference type="OrthoDB" id="5555409at2759"/>
<sequence>MTLFFSSLRSAGGSAASFPAPTCRSCTLRLAASLLSPSVPSQQVRGKKKLARDPGQITVRLSRDVPGVGRAGSYVPTTRGEMRNDWFISGVAAYVPLAQQRQLKKDKVPIIRDVLFGADSGKLSKRRQAQVDRAKRAGGVVTGIETDETVEVEKEILPGTTVERVEPSRSQELISVLVPGRLDFARQVQSAETGTIFGSVTTADVAAVVTQALAHNDEASRVLVTEEDIIFIDVKDEGGNLAVTNRVKSLGRFKVEIKVKGAEEPVMRIVNIVSQETAPRTVEAATN</sequence>
<dbReference type="InterPro" id="IPR036935">
    <property type="entry name" value="Ribosomal_bL9_N_sf"/>
</dbReference>
<keyword evidence="6" id="KW-1185">Reference proteome</keyword>
<feature type="domain" description="Ribosomal protein L9" evidence="4">
    <location>
        <begin position="58"/>
        <end position="95"/>
    </location>
</feature>
<dbReference type="PANTHER" id="PTHR21368">
    <property type="entry name" value="50S RIBOSOMAL PROTEIN L9"/>
    <property type="match status" value="1"/>
</dbReference>
<dbReference type="GO" id="GO:1990904">
    <property type="term" value="C:ribonucleoprotein complex"/>
    <property type="evidence" value="ECO:0007669"/>
    <property type="project" value="UniProtKB-KW"/>
</dbReference>
<proteinExistence type="inferred from homology"/>
<evidence type="ECO:0000313" key="5">
    <source>
        <dbReference type="EMBL" id="KAF2148204.1"/>
    </source>
</evidence>
<evidence type="ECO:0000256" key="2">
    <source>
        <dbReference type="ARBA" id="ARBA00022980"/>
    </source>
</evidence>
<keyword evidence="2" id="KW-0689">Ribosomal protein</keyword>
<dbReference type="AlphaFoldDB" id="A0A9P4IWL2"/>
<dbReference type="GO" id="GO:0005840">
    <property type="term" value="C:ribosome"/>
    <property type="evidence" value="ECO:0007669"/>
    <property type="project" value="UniProtKB-KW"/>
</dbReference>
<reference evidence="5" key="1">
    <citation type="journal article" date="2020" name="Stud. Mycol.">
        <title>101 Dothideomycetes genomes: a test case for predicting lifestyles and emergence of pathogens.</title>
        <authorList>
            <person name="Haridas S."/>
            <person name="Albert R."/>
            <person name="Binder M."/>
            <person name="Bloem J."/>
            <person name="Labutti K."/>
            <person name="Salamov A."/>
            <person name="Andreopoulos B."/>
            <person name="Baker S."/>
            <person name="Barry K."/>
            <person name="Bills G."/>
            <person name="Bluhm B."/>
            <person name="Cannon C."/>
            <person name="Castanera R."/>
            <person name="Culley D."/>
            <person name="Daum C."/>
            <person name="Ezra D."/>
            <person name="Gonzalez J."/>
            <person name="Henrissat B."/>
            <person name="Kuo A."/>
            <person name="Liang C."/>
            <person name="Lipzen A."/>
            <person name="Lutzoni F."/>
            <person name="Magnuson J."/>
            <person name="Mondo S."/>
            <person name="Nolan M."/>
            <person name="Ohm R."/>
            <person name="Pangilinan J."/>
            <person name="Park H.-J."/>
            <person name="Ramirez L."/>
            <person name="Alfaro M."/>
            <person name="Sun H."/>
            <person name="Tritt A."/>
            <person name="Yoshinaga Y."/>
            <person name="Zwiers L.-H."/>
            <person name="Turgeon B."/>
            <person name="Goodwin S."/>
            <person name="Spatafora J."/>
            <person name="Crous P."/>
            <person name="Grigoriev I."/>
        </authorList>
    </citation>
    <scope>NUCLEOTIDE SEQUENCE</scope>
    <source>
        <strain evidence="5">CBS 260.36</strain>
    </source>
</reference>
<accession>A0A9P4IWL2</accession>
<dbReference type="Proteomes" id="UP000799439">
    <property type="component" value="Unassembled WGS sequence"/>
</dbReference>
<evidence type="ECO:0000256" key="3">
    <source>
        <dbReference type="ARBA" id="ARBA00023274"/>
    </source>
</evidence>
<dbReference type="GO" id="GO:0003735">
    <property type="term" value="F:structural constituent of ribosome"/>
    <property type="evidence" value="ECO:0007669"/>
    <property type="project" value="InterPro"/>
</dbReference>
<protein>
    <recommendedName>
        <fullName evidence="4">Ribosomal protein L9 domain-containing protein</fullName>
    </recommendedName>
</protein>
<dbReference type="Gene3D" id="3.40.5.10">
    <property type="entry name" value="Ribosomal protein L9, N-terminal domain"/>
    <property type="match status" value="1"/>
</dbReference>
<keyword evidence="3" id="KW-0687">Ribonucleoprotein</keyword>
<dbReference type="GO" id="GO:0006412">
    <property type="term" value="P:translation"/>
    <property type="evidence" value="ECO:0007669"/>
    <property type="project" value="InterPro"/>
</dbReference>
<dbReference type="EMBL" id="ML996093">
    <property type="protein sequence ID" value="KAF2148204.1"/>
    <property type="molecule type" value="Genomic_DNA"/>
</dbReference>